<accession>A0AAW1QRQ3</accession>
<feature type="compositionally biased region" description="Pro residues" evidence="4">
    <location>
        <begin position="906"/>
        <end position="917"/>
    </location>
</feature>
<protein>
    <recommendedName>
        <fullName evidence="10">WD repeat-containing protein 90</fullName>
    </recommendedName>
</protein>
<organism evidence="8 9">
    <name type="scientific">[Myrmecia] bisecta</name>
    <dbReference type="NCBI Taxonomy" id="41462"/>
    <lineage>
        <taxon>Eukaryota</taxon>
        <taxon>Viridiplantae</taxon>
        <taxon>Chlorophyta</taxon>
        <taxon>core chlorophytes</taxon>
        <taxon>Trebouxiophyceae</taxon>
        <taxon>Trebouxiales</taxon>
        <taxon>Trebouxiaceae</taxon>
        <taxon>Myrmecia</taxon>
    </lineage>
</organism>
<evidence type="ECO:0000259" key="7">
    <source>
        <dbReference type="Pfam" id="PF23393"/>
    </source>
</evidence>
<keyword evidence="9" id="KW-1185">Reference proteome</keyword>
<dbReference type="GO" id="GO:0005929">
    <property type="term" value="C:cilium"/>
    <property type="evidence" value="ECO:0007669"/>
    <property type="project" value="UniProtKB-ARBA"/>
</dbReference>
<dbReference type="SUPFAM" id="SSF50978">
    <property type="entry name" value="WD40 repeat-like"/>
    <property type="match status" value="2"/>
</dbReference>
<name>A0AAW1QRQ3_9CHLO</name>
<dbReference type="FunFam" id="2.130.10.10:FF:003525">
    <property type="entry name" value="WD repeat domain 90"/>
    <property type="match status" value="1"/>
</dbReference>
<dbReference type="EMBL" id="JALJOR010000002">
    <property type="protein sequence ID" value="KAK9823925.1"/>
    <property type="molecule type" value="Genomic_DNA"/>
</dbReference>
<feature type="repeat" description="WD" evidence="3">
    <location>
        <begin position="1429"/>
        <end position="1470"/>
    </location>
</feature>
<dbReference type="Pfam" id="PF23393">
    <property type="entry name" value="Beta-prop_WDR90_POC16_2nd"/>
    <property type="match status" value="1"/>
</dbReference>
<dbReference type="InterPro" id="IPR055440">
    <property type="entry name" value="Beta-prop_WDR90_4th"/>
</dbReference>
<dbReference type="PROSITE" id="PS50082">
    <property type="entry name" value="WD_REPEATS_2"/>
    <property type="match status" value="3"/>
</dbReference>
<dbReference type="Pfam" id="PF00400">
    <property type="entry name" value="WD40"/>
    <property type="match status" value="4"/>
</dbReference>
<evidence type="ECO:0008006" key="10">
    <source>
        <dbReference type="Google" id="ProtNLM"/>
    </source>
</evidence>
<evidence type="ECO:0000313" key="8">
    <source>
        <dbReference type="EMBL" id="KAK9823925.1"/>
    </source>
</evidence>
<dbReference type="PANTHER" id="PTHR13720">
    <property type="entry name" value="WD-40 REPEAT PROTEIN"/>
    <property type="match status" value="1"/>
</dbReference>
<evidence type="ECO:0000259" key="6">
    <source>
        <dbReference type="Pfam" id="PF23342"/>
    </source>
</evidence>
<dbReference type="PROSITE" id="PS00678">
    <property type="entry name" value="WD_REPEATS_1"/>
    <property type="match status" value="1"/>
</dbReference>
<evidence type="ECO:0000256" key="3">
    <source>
        <dbReference type="PROSITE-ProRule" id="PRU00221"/>
    </source>
</evidence>
<gene>
    <name evidence="8" type="ORF">WJX72_006401</name>
</gene>
<reference evidence="8 9" key="1">
    <citation type="journal article" date="2024" name="Nat. Commun.">
        <title>Phylogenomics reveals the evolutionary origins of lichenization in chlorophyte algae.</title>
        <authorList>
            <person name="Puginier C."/>
            <person name="Libourel C."/>
            <person name="Otte J."/>
            <person name="Skaloud P."/>
            <person name="Haon M."/>
            <person name="Grisel S."/>
            <person name="Petersen M."/>
            <person name="Berrin J.G."/>
            <person name="Delaux P.M."/>
            <person name="Dal Grande F."/>
            <person name="Keller J."/>
        </authorList>
    </citation>
    <scope>NUCLEOTIDE SEQUENCE [LARGE SCALE GENOMIC DNA]</scope>
    <source>
        <strain evidence="8 9">SAG 2043</strain>
    </source>
</reference>
<proteinExistence type="predicted"/>
<dbReference type="InterPro" id="IPR011047">
    <property type="entry name" value="Quinoprotein_ADH-like_sf"/>
</dbReference>
<dbReference type="PANTHER" id="PTHR13720:SF24">
    <property type="entry name" value="WD REPEAT-CONTAINING PROTEIN 90"/>
    <property type="match status" value="1"/>
</dbReference>
<dbReference type="CDD" id="cd00200">
    <property type="entry name" value="WD40"/>
    <property type="match status" value="1"/>
</dbReference>
<evidence type="ECO:0000256" key="2">
    <source>
        <dbReference type="ARBA" id="ARBA00022737"/>
    </source>
</evidence>
<feature type="domain" description="WDR90 4th beta-propeller" evidence="6">
    <location>
        <begin position="1353"/>
        <end position="1645"/>
    </location>
</feature>
<dbReference type="InterPro" id="IPR019775">
    <property type="entry name" value="WD40_repeat_CS"/>
</dbReference>
<feature type="repeat" description="WD" evidence="3">
    <location>
        <begin position="825"/>
        <end position="856"/>
    </location>
</feature>
<dbReference type="Pfam" id="PF05018">
    <property type="entry name" value="CFA20_dom"/>
    <property type="match status" value="1"/>
</dbReference>
<feature type="region of interest" description="Disordered" evidence="4">
    <location>
        <begin position="900"/>
        <end position="958"/>
    </location>
</feature>
<keyword evidence="2" id="KW-0677">Repeat</keyword>
<evidence type="ECO:0000259" key="5">
    <source>
        <dbReference type="Pfam" id="PF05018"/>
    </source>
</evidence>
<feature type="compositionally biased region" description="Low complexity" evidence="4">
    <location>
        <begin position="935"/>
        <end position="953"/>
    </location>
</feature>
<dbReference type="Proteomes" id="UP001489004">
    <property type="component" value="Unassembled WGS sequence"/>
</dbReference>
<dbReference type="Gene3D" id="2.130.10.10">
    <property type="entry name" value="YVTN repeat-like/Quinoprotein amine dehydrogenase"/>
    <property type="match status" value="6"/>
</dbReference>
<feature type="domain" description="CFA20" evidence="5">
    <location>
        <begin position="5"/>
        <end position="188"/>
    </location>
</feature>
<evidence type="ECO:0000313" key="9">
    <source>
        <dbReference type="Proteomes" id="UP001489004"/>
    </source>
</evidence>
<comment type="caution">
    <text evidence="8">The sequence shown here is derived from an EMBL/GenBank/DDBJ whole genome shotgun (WGS) entry which is preliminary data.</text>
</comment>
<dbReference type="Pfam" id="PF23342">
    <property type="entry name" value="WDR90_beta-prop_4th"/>
    <property type="match status" value="1"/>
</dbReference>
<dbReference type="InterPro" id="IPR015943">
    <property type="entry name" value="WD40/YVTN_repeat-like_dom_sf"/>
</dbReference>
<dbReference type="SUPFAM" id="SSF50998">
    <property type="entry name" value="Quinoprotein alcohol dehydrogenase-like"/>
    <property type="match status" value="2"/>
</dbReference>
<sequence length="1657" mass="176952">MRLASKVWQHPFVDVFKLCRVEQWPRADANKHGDATAELDRSIGKLVLRIGGSVSAANYVQLPKARAHSLGLTGRYLYCQVQFAPAKCFVFHIDVLTADKNTVRISIGNLFKSDDNRRNKSGIQLPYPEPTDKWTVLALDLPEVLAAATSSPYQEVKAIQMCATMSARNFFTSDCVYKLETLPREMAFSHAKPLDSFHFEWLCKEPQDVTPRPEIAAMPNESKSPAKSPTKPLVHVVASTLFAEPPSALPNPQDRLDSALPAAAAVPEPNILQPDPALELERINGYTGEYTRLMLWAPNSPEVVFAAASTIVVMNVNTGTQRYLFGHTNNVCGLAANAQGTLLASAEEGRLALIRLWDLPSGRCLAILNGHAGGMICLDVSPDGRSLLAVGLDTHAKQQIVLWDISKVPAGQKARVVTKHVTDYNIKCARFSPYEPDRLVACGKNSIRMYRLKAGTLRGMSINLGPAEVKLAPLEGPDLGANVFTDVAFETGFGLLQLEERHVFVSSVSGAVYQVNYGRRVLERIYQLHTGAINALLVNEGFCITASDDKFLRIWPVDFSDFLLEAEHEAPVTAVGVGPDGLRMAIGTENGSVGVLDVPTHQYATLLRSHTDAVNAVAKDPNREEMCTVSADGTIRVWDLPSHQQIYEFDAPGEVVLCCAYHPLRRHIACGFDNGKLRVFDVVGTSLVQEHRQHRGAVTHLLFAPNGDCMFSLGAEGNLCVYNVAQDYLPIKYLQTSPPDRHNSIAISADSRVLAATAYEPDQDHVSILLFQGATLEPLQRIQPVCEALTAMAFAPDNRSLWALTTDRRMLQFSLHDGKLVRQVANTHRTGCEALAIDSRQRFLATGGQDHLIKLWVYPAEGSTEPLASQSFVGHSEGVSGICFTDTHLISVGPGDATFTWRLRPPETPLPPLPPQSAPVSPSRPVHTVEEWHASQEGSQAGSPSPQQSPSTSRLSTATSWDPFLGLHRRTTGGISSPNMTSAAAAQFAHLGVRTSSEGGLPTSTTFQGIVGFNGSSSGSAVWCPTTRTLAYAADNVVLVEQPGHEQRQFRRHTEPVCCLAMAPDGAVLASAAPAAPAEGANRADAGSRDGTICLWDVPSSTCARVMHHHPVGVQAMSFSPDGVWLASIGRAPERALGLWDVASGSAIAVGQVQQPVEAVSWRNNTALPEFMTVGQGGAMLWVLEPSHLAQHHLVLPPQLAAAGCTAVCCSLDDTMVVGTAAGTVWQLAVSTSGAVSGCRQLCAVPGAASAAVTHLQMDKDRMCIGSASGVVAVFVKQEDGTWRAETSMSLDESPAAVTSLSVDASLSRAVVATSAATIWDVDMHQGSKAAIVTAHAHDVLSLAAAAWDPALLASTSADGLLRIFSARQELTAQAVALYEYRSPQACTAAHFVSDNRHCAGGYEDGRLRLFGLRAGEGPAAQECIAWTVERHQSAIVALASSPDGSRLLSASRDGILAVTDTATGALVMRSQQLAQQPWPLDGLALAPADPSLCAGAWADHLAVFSTPWAESKCRTVGVYQCGEAQGRPAGEVAGRGMLAFGPAGSVTVLYTSPFLQGQVVFFDYRQSCVTRTVLLSSQITALSASLGNTLIAAATAAGGISLMHLGSGQTLELEGHSRSAQALQFAGQRLYAASGKCVSIWEMEADGAEGTPGEEA</sequence>
<dbReference type="InterPro" id="IPR036322">
    <property type="entry name" value="WD40_repeat_dom_sf"/>
</dbReference>
<evidence type="ECO:0000256" key="4">
    <source>
        <dbReference type="SAM" id="MobiDB-lite"/>
    </source>
</evidence>
<feature type="repeat" description="WD" evidence="3">
    <location>
        <begin position="607"/>
        <end position="648"/>
    </location>
</feature>
<dbReference type="InterPro" id="IPR055441">
    <property type="entry name" value="Beta-prop_WDR90_POC16_2nd"/>
</dbReference>
<feature type="domain" description="WDR90/POC16 second beta-propeller" evidence="7">
    <location>
        <begin position="619"/>
        <end position="901"/>
    </location>
</feature>
<dbReference type="InterPro" id="IPR001680">
    <property type="entry name" value="WD40_rpt"/>
</dbReference>
<keyword evidence="1 3" id="KW-0853">WD repeat</keyword>
<evidence type="ECO:0000256" key="1">
    <source>
        <dbReference type="ARBA" id="ARBA00022574"/>
    </source>
</evidence>
<dbReference type="InterPro" id="IPR007714">
    <property type="entry name" value="CFA20_dom"/>
</dbReference>
<dbReference type="InterPro" id="IPR050630">
    <property type="entry name" value="WD_repeat_EMAP"/>
</dbReference>
<dbReference type="SMART" id="SM00320">
    <property type="entry name" value="WD40"/>
    <property type="match status" value="18"/>
</dbReference>
<dbReference type="PROSITE" id="PS50294">
    <property type="entry name" value="WD_REPEATS_REGION"/>
    <property type="match status" value="1"/>
</dbReference>